<dbReference type="Gene3D" id="2.120.10.80">
    <property type="entry name" value="Kelch-type beta propeller"/>
    <property type="match status" value="1"/>
</dbReference>
<dbReference type="PROSITE" id="PS50097">
    <property type="entry name" value="BTB"/>
    <property type="match status" value="1"/>
</dbReference>
<gene>
    <name evidence="11" type="ORF">P5673_005360</name>
</gene>
<dbReference type="PIRSF" id="PIRSF037037">
    <property type="entry name" value="Kelch-like_protein_gigaxonin"/>
    <property type="match status" value="1"/>
</dbReference>
<dbReference type="InterPro" id="IPR015915">
    <property type="entry name" value="Kelch-typ_b-propeller"/>
</dbReference>
<keyword evidence="7" id="KW-0677">Repeat</keyword>
<evidence type="ECO:0000256" key="7">
    <source>
        <dbReference type="ARBA" id="ARBA00022737"/>
    </source>
</evidence>
<comment type="pathway">
    <text evidence="3">Protein modification; protein ubiquitination.</text>
</comment>
<keyword evidence="12" id="KW-1185">Reference proteome</keyword>
<organism evidence="11 12">
    <name type="scientific">Acropora cervicornis</name>
    <name type="common">Staghorn coral</name>
    <dbReference type="NCBI Taxonomy" id="6130"/>
    <lineage>
        <taxon>Eukaryota</taxon>
        <taxon>Metazoa</taxon>
        <taxon>Cnidaria</taxon>
        <taxon>Anthozoa</taxon>
        <taxon>Hexacorallia</taxon>
        <taxon>Scleractinia</taxon>
        <taxon>Astrocoeniina</taxon>
        <taxon>Acroporidae</taxon>
        <taxon>Acropora</taxon>
    </lineage>
</organism>
<reference evidence="11" key="1">
    <citation type="journal article" date="2023" name="G3 (Bethesda)">
        <title>Whole genome assembly and annotation of the endangered Caribbean coral Acropora cervicornis.</title>
        <authorList>
            <person name="Selwyn J.D."/>
            <person name="Vollmer S.V."/>
        </authorList>
    </citation>
    <scope>NUCLEOTIDE SEQUENCE</scope>
    <source>
        <strain evidence="11">K2</strain>
    </source>
</reference>
<evidence type="ECO:0000256" key="4">
    <source>
        <dbReference type="ARBA" id="ARBA00005288"/>
    </source>
</evidence>
<dbReference type="GO" id="GO:0005737">
    <property type="term" value="C:cytoplasm"/>
    <property type="evidence" value="ECO:0007669"/>
    <property type="project" value="UniProtKB-SubCell"/>
</dbReference>
<keyword evidence="5" id="KW-0880">Kelch repeat</keyword>
<dbReference type="SUPFAM" id="SSF54695">
    <property type="entry name" value="POZ domain"/>
    <property type="match status" value="1"/>
</dbReference>
<evidence type="ECO:0000256" key="5">
    <source>
        <dbReference type="ARBA" id="ARBA00022441"/>
    </source>
</evidence>
<comment type="similarity">
    <text evidence="4">Belongs to the KEAP1 family.</text>
</comment>
<evidence type="ECO:0000256" key="9">
    <source>
        <dbReference type="ARBA" id="ARBA00023242"/>
    </source>
</evidence>
<dbReference type="InterPro" id="IPR011333">
    <property type="entry name" value="SKP1/BTB/POZ_sf"/>
</dbReference>
<protein>
    <submittedName>
        <fullName evidence="11">Kelch-like ECH-associated protein 1</fullName>
    </submittedName>
</protein>
<reference evidence="11" key="2">
    <citation type="journal article" date="2023" name="Science">
        <title>Genomic signatures of disease resistance in endangered staghorn corals.</title>
        <authorList>
            <person name="Vollmer S.V."/>
            <person name="Selwyn J.D."/>
            <person name="Despard B.A."/>
            <person name="Roesel C.L."/>
        </authorList>
    </citation>
    <scope>NUCLEOTIDE SEQUENCE</scope>
    <source>
        <strain evidence="11">K2</strain>
    </source>
</reference>
<sequence>MEPLEENIFIEEHMNLSFNIMNDLRKRKELCDVVLCVGDLEIYAHKVVIASFSPYFYAMFTNDVVESRQNSITLKSMDSKSVELLIEFAYTARIRITEENVQYLLPVSCILQISPVKKACCDFLQSQLDPSNCIGIKDFTEIYGCVDVAKAAEKFIFRHFLEVSQSEEFENLTREQLIDLIRRDELYVKSEDEVLAAMLRWVTHDLNNRTQELKELLNFIRVPFVSSSYLKSLIQCCEQGMRTEFKVLLIEAFTETKRVSSVCAIQKRRPPGPTVIFFAGGYLRRSLDVLECYDPLTLTWSILPPLSVPKSGLGAAYFDNMLYIIGGRNNTSSGNIDSASVDRYDPLRDEWKSMKSLSVPRNRLGVAVIDGYIYAVGGGNGNSFHTSVERYDPNHDEWTTVMPLNYRRIGVAVAVLGRKLYAIGGLDGANRLRSVECYDADNDVWTLVCPLMERRSGAGAASLGNHIFAIGGYNGDAQLNSVERYNPSSNTWTVVSPLIHRRSALSAVVYCQRLFVLGGYDGEGFLSTIEEYIEEKDCWRLASSMDLGRSGAGVAVGWKPAT</sequence>
<keyword evidence="9" id="KW-0539">Nucleus</keyword>
<dbReference type="Gene3D" id="3.30.710.10">
    <property type="entry name" value="Potassium Channel Kv1.1, Chain A"/>
    <property type="match status" value="1"/>
</dbReference>
<dbReference type="InterPro" id="IPR017096">
    <property type="entry name" value="BTB-kelch_protein"/>
</dbReference>
<dbReference type="InterPro" id="IPR000210">
    <property type="entry name" value="BTB/POZ_dom"/>
</dbReference>
<comment type="caution">
    <text evidence="11">The sequence shown here is derived from an EMBL/GenBank/DDBJ whole genome shotgun (WGS) entry which is preliminary data.</text>
</comment>
<accession>A0AAD9VCR4</accession>
<dbReference type="GO" id="GO:0005634">
    <property type="term" value="C:nucleus"/>
    <property type="evidence" value="ECO:0007669"/>
    <property type="project" value="UniProtKB-SubCell"/>
</dbReference>
<keyword evidence="6" id="KW-0963">Cytoplasm</keyword>
<dbReference type="PANTHER" id="PTHR24412">
    <property type="entry name" value="KELCH PROTEIN"/>
    <property type="match status" value="1"/>
</dbReference>
<comment type="subcellular location">
    <subcellularLocation>
        <location evidence="2">Cytoplasm</location>
    </subcellularLocation>
    <subcellularLocation>
        <location evidence="1">Nucleus</location>
    </subcellularLocation>
</comment>
<dbReference type="InterPro" id="IPR006652">
    <property type="entry name" value="Kelch_1"/>
</dbReference>
<dbReference type="EMBL" id="JARQWQ010000009">
    <property type="protein sequence ID" value="KAK2569539.1"/>
    <property type="molecule type" value="Genomic_DNA"/>
</dbReference>
<evidence type="ECO:0000256" key="2">
    <source>
        <dbReference type="ARBA" id="ARBA00004496"/>
    </source>
</evidence>
<evidence type="ECO:0000256" key="8">
    <source>
        <dbReference type="ARBA" id="ARBA00022786"/>
    </source>
</evidence>
<dbReference type="Pfam" id="PF01344">
    <property type="entry name" value="Kelch_1"/>
    <property type="match status" value="6"/>
</dbReference>
<dbReference type="FunFam" id="1.25.40.420:FF:000001">
    <property type="entry name" value="Kelch-like family member 12"/>
    <property type="match status" value="1"/>
</dbReference>
<dbReference type="Gene3D" id="1.25.40.420">
    <property type="match status" value="1"/>
</dbReference>
<dbReference type="PANTHER" id="PTHR24412:SF441">
    <property type="entry name" value="KELCH-LIKE PROTEIN 28"/>
    <property type="match status" value="1"/>
</dbReference>
<evidence type="ECO:0000256" key="3">
    <source>
        <dbReference type="ARBA" id="ARBA00004906"/>
    </source>
</evidence>
<dbReference type="SUPFAM" id="SSF117281">
    <property type="entry name" value="Kelch motif"/>
    <property type="match status" value="1"/>
</dbReference>
<name>A0AAD9VCR4_ACRCE</name>
<proteinExistence type="inferred from homology"/>
<dbReference type="AlphaFoldDB" id="A0AAD9VCR4"/>
<dbReference type="InterPro" id="IPR011705">
    <property type="entry name" value="BACK"/>
</dbReference>
<dbReference type="SMART" id="SM00225">
    <property type="entry name" value="BTB"/>
    <property type="match status" value="1"/>
</dbReference>
<feature type="domain" description="BTB" evidence="10">
    <location>
        <begin position="31"/>
        <end position="98"/>
    </location>
</feature>
<dbReference type="FunFam" id="3.30.710.10:FF:000001">
    <property type="entry name" value="Kelch-like family member 20"/>
    <property type="match status" value="1"/>
</dbReference>
<keyword evidence="8" id="KW-0833">Ubl conjugation pathway</keyword>
<evidence type="ECO:0000313" key="12">
    <source>
        <dbReference type="Proteomes" id="UP001249851"/>
    </source>
</evidence>
<dbReference type="FunFam" id="2.120.10.80:FF:000024">
    <property type="entry name" value="Kelch-like ECH-associated protein 1"/>
    <property type="match status" value="1"/>
</dbReference>
<evidence type="ECO:0000256" key="6">
    <source>
        <dbReference type="ARBA" id="ARBA00022490"/>
    </source>
</evidence>
<evidence type="ECO:0000313" key="11">
    <source>
        <dbReference type="EMBL" id="KAK2569539.1"/>
    </source>
</evidence>
<dbReference type="Pfam" id="PF07707">
    <property type="entry name" value="BACK"/>
    <property type="match status" value="1"/>
</dbReference>
<dbReference type="Proteomes" id="UP001249851">
    <property type="component" value="Unassembled WGS sequence"/>
</dbReference>
<evidence type="ECO:0000256" key="1">
    <source>
        <dbReference type="ARBA" id="ARBA00004123"/>
    </source>
</evidence>
<dbReference type="SMART" id="SM00612">
    <property type="entry name" value="Kelch"/>
    <property type="match status" value="6"/>
</dbReference>
<evidence type="ECO:0000259" key="10">
    <source>
        <dbReference type="PROSITE" id="PS50097"/>
    </source>
</evidence>
<dbReference type="SMART" id="SM00875">
    <property type="entry name" value="BACK"/>
    <property type="match status" value="1"/>
</dbReference>
<dbReference type="Pfam" id="PF00651">
    <property type="entry name" value="BTB"/>
    <property type="match status" value="1"/>
</dbReference>